<dbReference type="InterPro" id="IPR012291">
    <property type="entry name" value="CBM2_carb-bd_dom_sf"/>
</dbReference>
<dbReference type="RefSeq" id="WP_074993893.1">
    <property type="nucleotide sequence ID" value="NZ_FMZK01000002.1"/>
</dbReference>
<keyword evidence="1" id="KW-0732">Signal</keyword>
<feature type="compositionally biased region" description="Low complexity" evidence="3">
    <location>
        <begin position="387"/>
        <end position="396"/>
    </location>
</feature>
<dbReference type="Gene3D" id="2.60.40.290">
    <property type="match status" value="1"/>
</dbReference>
<dbReference type="InterPro" id="IPR008965">
    <property type="entry name" value="CBM2/CBM3_carb-bd_dom_sf"/>
</dbReference>
<gene>
    <name evidence="6" type="ORF">SAMN05216505_102201</name>
</gene>
<dbReference type="Proteomes" id="UP000182100">
    <property type="component" value="Unassembled WGS sequence"/>
</dbReference>
<organism evidence="6 7">
    <name type="scientific">Streptomyces prasinopilosus</name>
    <dbReference type="NCBI Taxonomy" id="67344"/>
    <lineage>
        <taxon>Bacteria</taxon>
        <taxon>Bacillati</taxon>
        <taxon>Actinomycetota</taxon>
        <taxon>Actinomycetes</taxon>
        <taxon>Kitasatosporales</taxon>
        <taxon>Streptomycetaceae</taxon>
        <taxon>Streptomyces</taxon>
    </lineage>
</organism>
<evidence type="ECO:0000313" key="7">
    <source>
        <dbReference type="Proteomes" id="UP000182100"/>
    </source>
</evidence>
<protein>
    <submittedName>
        <fullName evidence="6">Cellulose binding domain-containing protein</fullName>
    </submittedName>
</protein>
<dbReference type="Pfam" id="PF00553">
    <property type="entry name" value="CBM_2"/>
    <property type="match status" value="1"/>
</dbReference>
<feature type="transmembrane region" description="Helical" evidence="4">
    <location>
        <begin position="230"/>
        <end position="252"/>
    </location>
</feature>
<keyword evidence="2" id="KW-0119">Carbohydrate metabolism</keyword>
<keyword evidence="4" id="KW-1133">Transmembrane helix</keyword>
<feature type="region of interest" description="Disordered" evidence="3">
    <location>
        <begin position="314"/>
        <end position="410"/>
    </location>
</feature>
<evidence type="ECO:0000313" key="6">
    <source>
        <dbReference type="EMBL" id="SDC44912.1"/>
    </source>
</evidence>
<sequence>MPDLPAPQDATETALFSECWDAVLSYADLCTAGSTAAAHLAREAFAQGIREVREAEAGTVRGTGRRASRLPRIPLLLTAVRATAADWEDTGQGHRLDPDLRLWLHSDQAARHTGPPLSRPVALRGLRDLQQADAELLWLAEAESLPLPLAARRLGLDPATVADELDQVRGLFRDRCHRNHLDSPMDAECRSYARLLDAVTRSPAADTPDDLSRHLATCVRCAEAAACLRLHGGGLPAALVGGVIGWGGLAYLERRRRAAEARLGPARPDGRGAGGAPADGPGRTRAVRGGLMAAAVLVSGLALTVSLLQFGGGEADSATRSAADRRAADPGPYPPADPGAPSAPAPDTASPDGGTPPAGTTPEERAPGRPDPGDDTAGTRPDPEPQGSTSATAAPPRTTPPRTTPPGETAACRAAYAPGGQWPDGFQATVTVTTAEPLDSWRVAFTFRDGQRVTQMWDAEASQKGSRVTATAADYNRTVPAGGKVAFGFLASWTGRNSPPTDITLNGLPCATG</sequence>
<dbReference type="STRING" id="67344.SAMN05216505_102201"/>
<feature type="transmembrane region" description="Helical" evidence="4">
    <location>
        <begin position="291"/>
        <end position="311"/>
    </location>
</feature>
<keyword evidence="4" id="KW-0812">Transmembrane</keyword>
<feature type="domain" description="CBM2" evidence="5">
    <location>
        <begin position="405"/>
        <end position="513"/>
    </location>
</feature>
<keyword evidence="2" id="KW-0624">Polysaccharide degradation</keyword>
<feature type="region of interest" description="Disordered" evidence="3">
    <location>
        <begin position="262"/>
        <end position="284"/>
    </location>
</feature>
<feature type="compositionally biased region" description="Low complexity" evidence="3">
    <location>
        <begin position="345"/>
        <end position="361"/>
    </location>
</feature>
<keyword evidence="7" id="KW-1185">Reference proteome</keyword>
<dbReference type="GO" id="GO:0004553">
    <property type="term" value="F:hydrolase activity, hydrolyzing O-glycosyl compounds"/>
    <property type="evidence" value="ECO:0007669"/>
    <property type="project" value="InterPro"/>
</dbReference>
<dbReference type="GO" id="GO:0000272">
    <property type="term" value="P:polysaccharide catabolic process"/>
    <property type="evidence" value="ECO:0007669"/>
    <property type="project" value="UniProtKB-KW"/>
</dbReference>
<reference evidence="7" key="1">
    <citation type="submission" date="2016-10" db="EMBL/GenBank/DDBJ databases">
        <authorList>
            <person name="Varghese N."/>
            <person name="Submissions S."/>
        </authorList>
    </citation>
    <scope>NUCLEOTIDE SEQUENCE [LARGE SCALE GENOMIC DNA]</scope>
    <source>
        <strain evidence="7">CGMCC 4.3504</strain>
    </source>
</reference>
<feature type="compositionally biased region" description="Pro residues" evidence="3">
    <location>
        <begin position="331"/>
        <end position="344"/>
    </location>
</feature>
<keyword evidence="4" id="KW-0472">Membrane</keyword>
<proteinExistence type="predicted"/>
<evidence type="ECO:0000256" key="1">
    <source>
        <dbReference type="ARBA" id="ARBA00022729"/>
    </source>
</evidence>
<evidence type="ECO:0000256" key="4">
    <source>
        <dbReference type="SAM" id="Phobius"/>
    </source>
</evidence>
<dbReference type="AlphaFoldDB" id="A0A1G6LNR0"/>
<name>A0A1G6LNR0_9ACTN</name>
<dbReference type="SMART" id="SM00637">
    <property type="entry name" value="CBD_II"/>
    <property type="match status" value="1"/>
</dbReference>
<dbReference type="GO" id="GO:0030247">
    <property type="term" value="F:polysaccharide binding"/>
    <property type="evidence" value="ECO:0007669"/>
    <property type="project" value="UniProtKB-UniRule"/>
</dbReference>
<evidence type="ECO:0000256" key="3">
    <source>
        <dbReference type="SAM" id="MobiDB-lite"/>
    </source>
</evidence>
<dbReference type="SUPFAM" id="SSF49384">
    <property type="entry name" value="Carbohydrate-binding domain"/>
    <property type="match status" value="1"/>
</dbReference>
<dbReference type="EMBL" id="FMZK01000002">
    <property type="protein sequence ID" value="SDC44912.1"/>
    <property type="molecule type" value="Genomic_DNA"/>
</dbReference>
<evidence type="ECO:0000259" key="5">
    <source>
        <dbReference type="PROSITE" id="PS51173"/>
    </source>
</evidence>
<dbReference type="InterPro" id="IPR001919">
    <property type="entry name" value="CBD2"/>
</dbReference>
<accession>A0A1G6LNR0</accession>
<feature type="compositionally biased region" description="Basic and acidic residues" evidence="3">
    <location>
        <begin position="362"/>
        <end position="372"/>
    </location>
</feature>
<evidence type="ECO:0000256" key="2">
    <source>
        <dbReference type="ARBA" id="ARBA00023326"/>
    </source>
</evidence>
<dbReference type="PROSITE" id="PS51173">
    <property type="entry name" value="CBM2"/>
    <property type="match status" value="1"/>
</dbReference>